<dbReference type="PANTHER" id="PTHR39217:SF1">
    <property type="entry name" value="GLUTATHIONE SYNTHETASE"/>
    <property type="match status" value="1"/>
</dbReference>
<evidence type="ECO:0008006" key="3">
    <source>
        <dbReference type="Google" id="ProtNLM"/>
    </source>
</evidence>
<dbReference type="VEuPathDB" id="AmoebaDB:NF0132130"/>
<dbReference type="Proteomes" id="UP000444721">
    <property type="component" value="Unassembled WGS sequence"/>
</dbReference>
<protein>
    <recommendedName>
        <fullName evidence="3">ATP-grasp domain-containing protein</fullName>
    </recommendedName>
</protein>
<dbReference type="RefSeq" id="XP_044568628.1">
    <property type="nucleotide sequence ID" value="XM_044711618.1"/>
</dbReference>
<sequence>MPTTNCNPNGLKSHTTRDISLITDSKKDFYTNQENFLGVMFTLLTRRLIEVQESVDYYDEFIEWLHILEQLQAKYQDVNHHVMIRVFNDPSLMIWNSSKRYLFEIQEEWNGYNIVPSQIVDFDSVKNLNDDEVVNKYCLMFNNCEKLVFKPLISAGSFNTFVIGKSRETNDKASVDYLTNREENLKIIRKDLSESCQSKHRDRKLYIVQPFLDCIVNDGEYSFFYVNEKLSHTLQKRPKDGDFRVQGEFGGSNTYADLSRFNETILANGQHLFEKIKKEKSPNSFILYCRLDVVIDWNSNNISICELELLEPHLYFETINPNDPSVAIQKENELYDSVVKHNIA</sequence>
<dbReference type="EMBL" id="VFQX01000004">
    <property type="protein sequence ID" value="KAF0983915.1"/>
    <property type="molecule type" value="Genomic_DNA"/>
</dbReference>
<dbReference type="OrthoDB" id="406765at2759"/>
<dbReference type="VEuPathDB" id="AmoebaDB:FDP41_007830"/>
<name>A0A6A5CF57_NAEFO</name>
<dbReference type="InterPro" id="IPR053191">
    <property type="entry name" value="DcsG_Biosynth_Enzyme"/>
</dbReference>
<proteinExistence type="predicted"/>
<keyword evidence="2" id="KW-1185">Reference proteome</keyword>
<accession>A0A6A5CF57</accession>
<organism evidence="1 2">
    <name type="scientific">Naegleria fowleri</name>
    <name type="common">Brain eating amoeba</name>
    <dbReference type="NCBI Taxonomy" id="5763"/>
    <lineage>
        <taxon>Eukaryota</taxon>
        <taxon>Discoba</taxon>
        <taxon>Heterolobosea</taxon>
        <taxon>Tetramitia</taxon>
        <taxon>Eutetramitia</taxon>
        <taxon>Vahlkampfiidae</taxon>
        <taxon>Naegleria</taxon>
    </lineage>
</organism>
<dbReference type="PANTHER" id="PTHR39217">
    <property type="match status" value="1"/>
</dbReference>
<dbReference type="GeneID" id="68115048"/>
<evidence type="ECO:0000313" key="1">
    <source>
        <dbReference type="EMBL" id="KAF0983915.1"/>
    </source>
</evidence>
<comment type="caution">
    <text evidence="1">The sequence shown here is derived from an EMBL/GenBank/DDBJ whole genome shotgun (WGS) entry which is preliminary data.</text>
</comment>
<dbReference type="SUPFAM" id="SSF56059">
    <property type="entry name" value="Glutathione synthetase ATP-binding domain-like"/>
    <property type="match status" value="1"/>
</dbReference>
<dbReference type="AlphaFoldDB" id="A0A6A5CF57"/>
<gene>
    <name evidence="1" type="ORF">FDP41_007830</name>
</gene>
<evidence type="ECO:0000313" key="2">
    <source>
        <dbReference type="Proteomes" id="UP000444721"/>
    </source>
</evidence>
<reference evidence="1 2" key="1">
    <citation type="journal article" date="2019" name="Sci. Rep.">
        <title>Nanopore sequencing improves the draft genome of the human pathogenic amoeba Naegleria fowleri.</title>
        <authorList>
            <person name="Liechti N."/>
            <person name="Schurch N."/>
            <person name="Bruggmann R."/>
            <person name="Wittwer M."/>
        </authorList>
    </citation>
    <scope>NUCLEOTIDE SEQUENCE [LARGE SCALE GENOMIC DNA]</scope>
    <source>
        <strain evidence="1 2">ATCC 30894</strain>
    </source>
</reference>
<dbReference type="VEuPathDB" id="AmoebaDB:NfTy_005550"/>